<comment type="caution">
    <text evidence="2">The sequence shown here is derived from an EMBL/GenBank/DDBJ whole genome shotgun (WGS) entry which is preliminary data.</text>
</comment>
<organism evidence="2 3">
    <name type="scientific">Deinococcus metalli</name>
    <dbReference type="NCBI Taxonomy" id="1141878"/>
    <lineage>
        <taxon>Bacteria</taxon>
        <taxon>Thermotogati</taxon>
        <taxon>Deinococcota</taxon>
        <taxon>Deinococci</taxon>
        <taxon>Deinococcales</taxon>
        <taxon>Deinococcaceae</taxon>
        <taxon>Deinococcus</taxon>
    </lineage>
</organism>
<accession>A0ABQ3JWD9</accession>
<keyword evidence="1" id="KW-0472">Membrane</keyword>
<evidence type="ECO:0000256" key="1">
    <source>
        <dbReference type="SAM" id="Phobius"/>
    </source>
</evidence>
<feature type="transmembrane region" description="Helical" evidence="1">
    <location>
        <begin position="79"/>
        <end position="98"/>
    </location>
</feature>
<gene>
    <name evidence="2" type="ORF">GCM10017781_40910</name>
</gene>
<evidence type="ECO:0000313" key="3">
    <source>
        <dbReference type="Proteomes" id="UP000619376"/>
    </source>
</evidence>
<evidence type="ECO:0000313" key="2">
    <source>
        <dbReference type="EMBL" id="GHF60528.1"/>
    </source>
</evidence>
<sequence>MGVKVNALEAYLRRASRGLPRAHGRRVREELRGSVLERAAEHQVAGHGAEHALELALREFGDPVRLARGMQRLYSVPRLTLLALTLSGLGGLITLGMIQMPRAGALAALVQPGTDLSCRPAPQTPWWAVPGAWATCKASRVTDHGVFRLADLRRALEAQGAQTRVVNTYSLYVRFPGQHREERLDLSMALHSRSGEALLDKYRLLSILDDLSVPVALRGLLNPTLMLGPLEVPLGTRAAPVHAADLFAHRALQLVTPALTHALPRGASSGLAIVGATFDERAAPRLALQNSDGQLFALVDNLDCLPEARPRCDGLMLRVRAAGGGSVPLRPNVWTGQTPALVASPAAFLNATRRGRAAVLIWQLDTRDVRDIRVRPVTGERLTPPT</sequence>
<keyword evidence="1" id="KW-1133">Transmembrane helix</keyword>
<dbReference type="Proteomes" id="UP000619376">
    <property type="component" value="Unassembled WGS sequence"/>
</dbReference>
<keyword evidence="3" id="KW-1185">Reference proteome</keyword>
<dbReference type="NCBIfam" id="NF038403">
    <property type="entry name" value="perm_prefix_1"/>
    <property type="match status" value="1"/>
</dbReference>
<dbReference type="EMBL" id="BNAJ01000014">
    <property type="protein sequence ID" value="GHF60528.1"/>
    <property type="molecule type" value="Genomic_DNA"/>
</dbReference>
<proteinExistence type="predicted"/>
<reference evidence="3" key="1">
    <citation type="journal article" date="2019" name="Int. J. Syst. Evol. Microbiol.">
        <title>The Global Catalogue of Microorganisms (GCM) 10K type strain sequencing project: providing services to taxonomists for standard genome sequencing and annotation.</title>
        <authorList>
            <consortium name="The Broad Institute Genomics Platform"/>
            <consortium name="The Broad Institute Genome Sequencing Center for Infectious Disease"/>
            <person name="Wu L."/>
            <person name="Ma J."/>
        </authorList>
    </citation>
    <scope>NUCLEOTIDE SEQUENCE [LARGE SCALE GENOMIC DNA]</scope>
    <source>
        <strain evidence="3">CGMCC 1.18437</strain>
    </source>
</reference>
<name>A0ABQ3JWD9_9DEIO</name>
<dbReference type="InterPro" id="IPR047928">
    <property type="entry name" value="Perm_prefix_1"/>
</dbReference>
<keyword evidence="1" id="KW-0812">Transmembrane</keyword>
<protein>
    <submittedName>
        <fullName evidence="2">Uncharacterized protein</fullName>
    </submittedName>
</protein>